<keyword evidence="1" id="KW-1133">Transmembrane helix</keyword>
<organism evidence="3 4">
    <name type="scientific">Rubellicoccus peritrichatus</name>
    <dbReference type="NCBI Taxonomy" id="3080537"/>
    <lineage>
        <taxon>Bacteria</taxon>
        <taxon>Pseudomonadati</taxon>
        <taxon>Verrucomicrobiota</taxon>
        <taxon>Opitutia</taxon>
        <taxon>Puniceicoccales</taxon>
        <taxon>Cerasicoccaceae</taxon>
        <taxon>Rubellicoccus</taxon>
    </lineage>
</organism>
<dbReference type="Proteomes" id="UP001304300">
    <property type="component" value="Chromosome"/>
</dbReference>
<dbReference type="AlphaFoldDB" id="A0AAQ3L584"/>
<dbReference type="KEGG" id="puo:RZN69_12215"/>
<evidence type="ECO:0008006" key="5">
    <source>
        <dbReference type="Google" id="ProtNLM"/>
    </source>
</evidence>
<evidence type="ECO:0000313" key="3">
    <source>
        <dbReference type="EMBL" id="WOO39380.1"/>
    </source>
</evidence>
<evidence type="ECO:0000256" key="1">
    <source>
        <dbReference type="SAM" id="Phobius"/>
    </source>
</evidence>
<feature type="transmembrane region" description="Helical" evidence="1">
    <location>
        <begin position="255"/>
        <end position="273"/>
    </location>
</feature>
<accession>A0AAQ3L584</accession>
<keyword evidence="4" id="KW-1185">Reference proteome</keyword>
<protein>
    <recommendedName>
        <fullName evidence="5">PEP-CTERM protein-sorting domain-containing protein</fullName>
    </recommendedName>
</protein>
<evidence type="ECO:0000313" key="4">
    <source>
        <dbReference type="Proteomes" id="UP001304300"/>
    </source>
</evidence>
<proteinExistence type="predicted"/>
<keyword evidence="1" id="KW-0472">Membrane</keyword>
<keyword evidence="1" id="KW-0812">Transmembrane</keyword>
<feature type="signal peptide" evidence="2">
    <location>
        <begin position="1"/>
        <end position="19"/>
    </location>
</feature>
<sequence>MKHTITILLASILSQGISAAITAPVSGPVIGNGVINLGSPEPVFNEFGVQITHPFHSSFANIYGELTGAESFDFDTGNDLALGHNAINNVVYTDPAAPTGNGYWSGLIGINHGLSGALGIAESSQIGFAFRGFSLNPNVATDYFINTTTNVETRIYRNGEVGIFDLSTNTMVYTQGGLIAKIFTDWDGGDTGVTAFDTDAGIGDIDTSIEGWNDIITSYYADSDTPIQVDGGTLEGNYAVFPGVGEVTAVPEPNAIYGAALVLFGVLVFRRRFKS</sequence>
<dbReference type="EMBL" id="CP136920">
    <property type="protein sequence ID" value="WOO39380.1"/>
    <property type="molecule type" value="Genomic_DNA"/>
</dbReference>
<name>A0AAQ3L584_9BACT</name>
<evidence type="ECO:0000256" key="2">
    <source>
        <dbReference type="SAM" id="SignalP"/>
    </source>
</evidence>
<gene>
    <name evidence="3" type="ORF">RZN69_12215</name>
</gene>
<keyword evidence="2" id="KW-0732">Signal</keyword>
<dbReference type="RefSeq" id="WP_317831251.1">
    <property type="nucleotide sequence ID" value="NZ_CP136920.1"/>
</dbReference>
<reference evidence="3 4" key="1">
    <citation type="submission" date="2023-10" db="EMBL/GenBank/DDBJ databases">
        <title>Rubellicoccus peritrichatus gen. nov., sp. nov., isolated from an algae of coral reef tank.</title>
        <authorList>
            <person name="Luo J."/>
        </authorList>
    </citation>
    <scope>NUCLEOTIDE SEQUENCE [LARGE SCALE GENOMIC DNA]</scope>
    <source>
        <strain evidence="3 4">CR14</strain>
    </source>
</reference>
<feature type="chain" id="PRO_5042934358" description="PEP-CTERM protein-sorting domain-containing protein" evidence="2">
    <location>
        <begin position="20"/>
        <end position="275"/>
    </location>
</feature>